<protein>
    <recommendedName>
        <fullName evidence="3">Protein kinase domain-containing protein</fullName>
    </recommendedName>
</protein>
<dbReference type="InterPro" id="IPR021133">
    <property type="entry name" value="HEAT_type_2"/>
</dbReference>
<dbReference type="Gene3D" id="1.25.10.10">
    <property type="entry name" value="Leucine-rich Repeat Variant"/>
    <property type="match status" value="2"/>
</dbReference>
<sequence>MVICRTSGWQVKRGSPNYMAPELFQQGATYSMASDMYSLGCVLYEMATGRPPFLHTSFHELLLMVLHEAPGPMPGCSASFVELVHGLLDKNPATRLSWKDMVTHPFFHFRMTPVDMPPEPVFDEYVKRHKLRPQTPSSMETEEAQERAASLRSSVNVQRLSLIVIKNIENEGDESDYQGATEVEANDVLLSHADAELDFEERRDEGVSSSADEETTSPSPRDEMATPVEAKAGNLGRVGMLEGVDPDIIRSKQSLKGTRSSASSRLGGVLSVSAGNRVDGRAGTSNGHRHNGEELSGGVQACPDALARRPELEDLIWHPTDAAVKPIVANRRIERLMEPKYDDRLLPFLPKTAKSLAEAPKEEVHAFLSDLESALKGTALTRDKLNVLSYLETMCPNTVVANVLINSGLIVTMMDMIRDTRNAALKIRLLTVVGMFVRHATYIADAVAATPILDILTEALRDKNDKVRRRSMAALGELLFYIATQSGERDSDVFAWVVPPTTTALVSRLLKAGEDQVTQHYAVKALENVASQGGRWGARFATQDVIHHLAQLFTAVRKDHSKSTSIDHMRTTCLSTISRLLRNNRQLVPAFVEKYGLRLVAPCIVETGNIKVQTVAVNILNLALCQQELSSRTRSWLTEEKNLVRILVGLLDHPVQVR</sequence>
<dbReference type="EMBL" id="CAJHUC010000347">
    <property type="protein sequence ID" value="CAD7695464.1"/>
    <property type="molecule type" value="Genomic_DNA"/>
</dbReference>
<feature type="repeat" description="HEAT" evidence="1">
    <location>
        <begin position="452"/>
        <end position="490"/>
    </location>
</feature>
<proteinExistence type="predicted"/>
<dbReference type="SUPFAM" id="SSF48371">
    <property type="entry name" value="ARM repeat"/>
    <property type="match status" value="1"/>
</dbReference>
<dbReference type="InterPro" id="IPR000719">
    <property type="entry name" value="Prot_kinase_dom"/>
</dbReference>
<dbReference type="GO" id="GO:0000914">
    <property type="term" value="P:phragmoplast assembly"/>
    <property type="evidence" value="ECO:0007669"/>
    <property type="project" value="InterPro"/>
</dbReference>
<feature type="region of interest" description="Disordered" evidence="2">
    <location>
        <begin position="275"/>
        <end position="299"/>
    </location>
</feature>
<dbReference type="GO" id="GO:0008017">
    <property type="term" value="F:microtubule binding"/>
    <property type="evidence" value="ECO:0007669"/>
    <property type="project" value="InterPro"/>
</dbReference>
<evidence type="ECO:0000259" key="3">
    <source>
        <dbReference type="PROSITE" id="PS50011"/>
    </source>
</evidence>
<dbReference type="PROSITE" id="PS50011">
    <property type="entry name" value="PROTEIN_KINASE_DOM"/>
    <property type="match status" value="1"/>
</dbReference>
<dbReference type="AlphaFoldDB" id="A0A8S1ILQ5"/>
<keyword evidence="5" id="KW-1185">Reference proteome</keyword>
<dbReference type="OrthoDB" id="24822at2759"/>
<dbReference type="PANTHER" id="PTHR46562:SF1">
    <property type="entry name" value="SERINE_THREONINE-PROTEIN KINASE ULK4"/>
    <property type="match status" value="1"/>
</dbReference>
<organism evidence="4 5">
    <name type="scientific">Ostreobium quekettii</name>
    <dbReference type="NCBI Taxonomy" id="121088"/>
    <lineage>
        <taxon>Eukaryota</taxon>
        <taxon>Viridiplantae</taxon>
        <taxon>Chlorophyta</taxon>
        <taxon>core chlorophytes</taxon>
        <taxon>Ulvophyceae</taxon>
        <taxon>TCBD clade</taxon>
        <taxon>Bryopsidales</taxon>
        <taxon>Ostreobineae</taxon>
        <taxon>Ostreobiaceae</taxon>
        <taxon>Ostreobium</taxon>
    </lineage>
</organism>
<dbReference type="GO" id="GO:0005524">
    <property type="term" value="F:ATP binding"/>
    <property type="evidence" value="ECO:0007669"/>
    <property type="project" value="InterPro"/>
</dbReference>
<evidence type="ECO:0000313" key="5">
    <source>
        <dbReference type="Proteomes" id="UP000708148"/>
    </source>
</evidence>
<evidence type="ECO:0000256" key="2">
    <source>
        <dbReference type="SAM" id="MobiDB-lite"/>
    </source>
</evidence>
<dbReference type="PANTHER" id="PTHR46562">
    <property type="entry name" value="SERINE/THREONINE-KINASE ULK4-LIKE PROTEIN-RELATED"/>
    <property type="match status" value="1"/>
</dbReference>
<feature type="region of interest" description="Disordered" evidence="2">
    <location>
        <begin position="132"/>
        <end position="151"/>
    </location>
</feature>
<evidence type="ECO:0000313" key="4">
    <source>
        <dbReference type="EMBL" id="CAD7695464.1"/>
    </source>
</evidence>
<dbReference type="Proteomes" id="UP000708148">
    <property type="component" value="Unassembled WGS sequence"/>
</dbReference>
<reference evidence="4" key="1">
    <citation type="submission" date="2020-12" db="EMBL/GenBank/DDBJ databases">
        <authorList>
            <person name="Iha C."/>
        </authorList>
    </citation>
    <scope>NUCLEOTIDE SEQUENCE</scope>
</reference>
<evidence type="ECO:0000256" key="1">
    <source>
        <dbReference type="PROSITE-ProRule" id="PRU00103"/>
    </source>
</evidence>
<dbReference type="GO" id="GO:0004672">
    <property type="term" value="F:protein kinase activity"/>
    <property type="evidence" value="ECO:0007669"/>
    <property type="project" value="InterPro"/>
</dbReference>
<dbReference type="Pfam" id="PF00069">
    <property type="entry name" value="Pkinase"/>
    <property type="match status" value="1"/>
</dbReference>
<dbReference type="PROSITE" id="PS50077">
    <property type="entry name" value="HEAT_REPEAT"/>
    <property type="match status" value="1"/>
</dbReference>
<dbReference type="Gene3D" id="1.10.510.10">
    <property type="entry name" value="Transferase(Phosphotransferase) domain 1"/>
    <property type="match status" value="1"/>
</dbReference>
<dbReference type="InterPro" id="IPR011009">
    <property type="entry name" value="Kinase-like_dom_sf"/>
</dbReference>
<gene>
    <name evidence="4" type="ORF">OSTQU699_LOCUS825</name>
</gene>
<feature type="region of interest" description="Disordered" evidence="2">
    <location>
        <begin position="199"/>
        <end position="237"/>
    </location>
</feature>
<dbReference type="InterPro" id="IPR016024">
    <property type="entry name" value="ARM-type_fold"/>
</dbReference>
<dbReference type="InterPro" id="IPR011989">
    <property type="entry name" value="ARM-like"/>
</dbReference>
<comment type="caution">
    <text evidence="4">The sequence shown here is derived from an EMBL/GenBank/DDBJ whole genome shotgun (WGS) entry which is preliminary data.</text>
</comment>
<feature type="domain" description="Protein kinase" evidence="3">
    <location>
        <begin position="1"/>
        <end position="107"/>
    </location>
</feature>
<dbReference type="SMART" id="SM00220">
    <property type="entry name" value="S_TKc"/>
    <property type="match status" value="1"/>
</dbReference>
<name>A0A8S1ILQ5_9CHLO</name>
<dbReference type="InterPro" id="IPR044591">
    <property type="entry name" value="RUK"/>
</dbReference>
<dbReference type="SUPFAM" id="SSF56112">
    <property type="entry name" value="Protein kinase-like (PK-like)"/>
    <property type="match status" value="1"/>
</dbReference>
<accession>A0A8S1ILQ5</accession>